<keyword evidence="2 10" id="KW-0812">Transmembrane</keyword>
<evidence type="ECO:0000256" key="2">
    <source>
        <dbReference type="ARBA" id="ARBA00022692"/>
    </source>
</evidence>
<keyword evidence="6" id="KW-1015">Disulfide bond</keyword>
<evidence type="ECO:0000256" key="4">
    <source>
        <dbReference type="ARBA" id="ARBA00022989"/>
    </source>
</evidence>
<reference evidence="12" key="1">
    <citation type="submission" date="2025-08" db="UniProtKB">
        <authorList>
            <consortium name="Ensembl"/>
        </authorList>
    </citation>
    <scope>IDENTIFICATION</scope>
</reference>
<dbReference type="InterPro" id="IPR040216">
    <property type="entry name" value="CTLA4/CD28"/>
</dbReference>
<feature type="compositionally biased region" description="Basic residues" evidence="9">
    <location>
        <begin position="206"/>
        <end position="220"/>
    </location>
</feature>
<evidence type="ECO:0000256" key="6">
    <source>
        <dbReference type="ARBA" id="ARBA00023157"/>
    </source>
</evidence>
<evidence type="ECO:0000313" key="13">
    <source>
        <dbReference type="Proteomes" id="UP000261340"/>
    </source>
</evidence>
<protein>
    <recommendedName>
        <fullName evidence="14">CD28 molecule</fullName>
    </recommendedName>
</protein>
<dbReference type="Proteomes" id="UP000261340">
    <property type="component" value="Unplaced"/>
</dbReference>
<dbReference type="Ensembl" id="ENSACIT00000001025.1">
    <property type="protein sequence ID" value="ENSACIP00000000979.1"/>
    <property type="gene ID" value="ENSACIG00000000837.1"/>
</dbReference>
<dbReference type="GO" id="GO:0042129">
    <property type="term" value="P:regulation of T cell proliferation"/>
    <property type="evidence" value="ECO:0007669"/>
    <property type="project" value="InterPro"/>
</dbReference>
<keyword evidence="3 11" id="KW-0732">Signal</keyword>
<proteinExistence type="predicted"/>
<evidence type="ECO:0000256" key="10">
    <source>
        <dbReference type="SAM" id="Phobius"/>
    </source>
</evidence>
<organism evidence="12 13">
    <name type="scientific">Amphilophus citrinellus</name>
    <name type="common">Midas cichlid</name>
    <name type="synonym">Cichlasoma citrinellum</name>
    <dbReference type="NCBI Taxonomy" id="61819"/>
    <lineage>
        <taxon>Eukaryota</taxon>
        <taxon>Metazoa</taxon>
        <taxon>Chordata</taxon>
        <taxon>Craniata</taxon>
        <taxon>Vertebrata</taxon>
        <taxon>Euteleostomi</taxon>
        <taxon>Actinopterygii</taxon>
        <taxon>Neopterygii</taxon>
        <taxon>Teleostei</taxon>
        <taxon>Neoteleostei</taxon>
        <taxon>Acanthomorphata</taxon>
        <taxon>Ovalentaria</taxon>
        <taxon>Cichlomorphae</taxon>
        <taxon>Cichliformes</taxon>
        <taxon>Cichlidae</taxon>
        <taxon>New World cichlids</taxon>
        <taxon>Cichlasomatinae</taxon>
        <taxon>Heroini</taxon>
        <taxon>Amphilophus</taxon>
    </lineage>
</organism>
<feature type="signal peptide" evidence="11">
    <location>
        <begin position="1"/>
        <end position="18"/>
    </location>
</feature>
<evidence type="ECO:0000256" key="7">
    <source>
        <dbReference type="ARBA" id="ARBA00023180"/>
    </source>
</evidence>
<evidence type="ECO:0000256" key="8">
    <source>
        <dbReference type="ARBA" id="ARBA00023319"/>
    </source>
</evidence>
<dbReference type="InterPro" id="IPR013783">
    <property type="entry name" value="Ig-like_fold"/>
</dbReference>
<evidence type="ECO:0000256" key="3">
    <source>
        <dbReference type="ARBA" id="ARBA00022729"/>
    </source>
</evidence>
<reference evidence="12" key="2">
    <citation type="submission" date="2025-09" db="UniProtKB">
        <authorList>
            <consortium name="Ensembl"/>
        </authorList>
    </citation>
    <scope>IDENTIFICATION</scope>
</reference>
<keyword evidence="4 10" id="KW-1133">Transmembrane helix</keyword>
<accession>A0A3Q0QPF6</accession>
<feature type="chain" id="PRO_5018716573" description="CD28 molecule" evidence="11">
    <location>
        <begin position="19"/>
        <end position="220"/>
    </location>
</feature>
<dbReference type="GO" id="GO:0009897">
    <property type="term" value="C:external side of plasma membrane"/>
    <property type="evidence" value="ECO:0007669"/>
    <property type="project" value="TreeGrafter"/>
</dbReference>
<feature type="region of interest" description="Disordered" evidence="9">
    <location>
        <begin position="196"/>
        <end position="220"/>
    </location>
</feature>
<dbReference type="PANTHER" id="PTHR11494:SF9">
    <property type="entry name" value="SI:DKEY-1H24.6"/>
    <property type="match status" value="1"/>
</dbReference>
<comment type="subcellular location">
    <subcellularLocation>
        <location evidence="1">Membrane</location>
        <topology evidence="1">Single-pass type I membrane protein</topology>
    </subcellularLocation>
</comment>
<feature type="transmembrane region" description="Helical" evidence="10">
    <location>
        <begin position="160"/>
        <end position="184"/>
    </location>
</feature>
<evidence type="ECO:0000256" key="5">
    <source>
        <dbReference type="ARBA" id="ARBA00023136"/>
    </source>
</evidence>
<dbReference type="Gene3D" id="2.60.40.10">
    <property type="entry name" value="Immunoglobulins"/>
    <property type="match status" value="1"/>
</dbReference>
<evidence type="ECO:0000256" key="1">
    <source>
        <dbReference type="ARBA" id="ARBA00004479"/>
    </source>
</evidence>
<evidence type="ECO:0000256" key="9">
    <source>
        <dbReference type="SAM" id="MobiDB-lite"/>
    </source>
</evidence>
<keyword evidence="7" id="KW-0325">Glycoprotein</keyword>
<keyword evidence="8" id="KW-0393">Immunoglobulin domain</keyword>
<dbReference type="GeneTree" id="ENSGT00990000203779"/>
<keyword evidence="5 10" id="KW-0472">Membrane</keyword>
<dbReference type="PANTHER" id="PTHR11494">
    <property type="entry name" value="CYTOTOXIC T-LYMPHOCYTE PROTEIN"/>
    <property type="match status" value="1"/>
</dbReference>
<dbReference type="OMA" id="QQWDVQC"/>
<evidence type="ECO:0000256" key="11">
    <source>
        <dbReference type="SAM" id="SignalP"/>
    </source>
</evidence>
<sequence>MRISWMFIFFLVCKLCHTAQPQSDAKCQYIILKRVSANGNVTVPCPHTPSEEDEIMFYLLKDEEVIHNYTCKQANNCTGSINLGVELDKNNSSWFFTLRGGPKISGLYRCNSTKTYPPPLEKRQGAPVLVKEFPHVPGRPTTNLPDVSATIPPQFLQIPWIWIAVIALVSIYAITATIIALINWQKLKKTESQSDYMNTKPIAPRDRRKKRGVQNIPKHF</sequence>
<evidence type="ECO:0008006" key="14">
    <source>
        <dbReference type="Google" id="ProtNLM"/>
    </source>
</evidence>
<dbReference type="AlphaFoldDB" id="A0A3Q0QPF6"/>
<evidence type="ECO:0000313" key="12">
    <source>
        <dbReference type="Ensembl" id="ENSACIP00000000979.1"/>
    </source>
</evidence>
<keyword evidence="13" id="KW-1185">Reference proteome</keyword>
<dbReference type="GO" id="GO:0050852">
    <property type="term" value="P:T cell receptor signaling pathway"/>
    <property type="evidence" value="ECO:0007669"/>
    <property type="project" value="TreeGrafter"/>
</dbReference>
<name>A0A3Q0QPF6_AMPCI</name>